<dbReference type="RefSeq" id="WP_048358822.1">
    <property type="nucleotide sequence ID" value="NZ_FNUD01000002.1"/>
</dbReference>
<dbReference type="SUPFAM" id="SSF55186">
    <property type="entry name" value="ThrRS/AlaRS common domain"/>
    <property type="match status" value="1"/>
</dbReference>
<dbReference type="Gene3D" id="2.40.30.130">
    <property type="match status" value="1"/>
</dbReference>
<organism evidence="1 2">
    <name type="scientific">Pseudomonas deceptionensis</name>
    <dbReference type="NCBI Taxonomy" id="882211"/>
    <lineage>
        <taxon>Bacteria</taxon>
        <taxon>Pseudomonadati</taxon>
        <taxon>Pseudomonadota</taxon>
        <taxon>Gammaproteobacteria</taxon>
        <taxon>Pseudomonadales</taxon>
        <taxon>Pseudomonadaceae</taxon>
        <taxon>Pseudomonas</taxon>
    </lineage>
</organism>
<dbReference type="InterPro" id="IPR018163">
    <property type="entry name" value="Thr/Ala-tRNA-synth_IIc_edit"/>
</dbReference>
<gene>
    <name evidence="1" type="ORF">SAMN04489800_2090</name>
</gene>
<dbReference type="SUPFAM" id="SSF50447">
    <property type="entry name" value="Translation proteins"/>
    <property type="match status" value="1"/>
</dbReference>
<dbReference type="InterPro" id="IPR051335">
    <property type="entry name" value="Alanyl-tRNA_Editing_Enzymes"/>
</dbReference>
<protein>
    <submittedName>
        <fullName evidence="1">Ser-tRNA(Ala) deacylase AlaX (Editing enzyme)</fullName>
    </submittedName>
</protein>
<dbReference type="Gene3D" id="3.30.980.10">
    <property type="entry name" value="Threonyl-trna Synthetase, Chain A, domain 2"/>
    <property type="match status" value="1"/>
</dbReference>
<sequence>MTQRLFFTDDALTAHVEVIRCTPHEDGFAVILHATPFHPQGGGQPSDLGWIGDSQVLKVQQEQDTIVHYVTRAIEPGHALAEVDATRRQLNARLHSAGHLIGVVGEQAGWVPTKAHHWPGECRVSFIPGDHSQPLQAHEIQHRLEQWINADLPRHLHVDSQQRAVHFGDLPGYPCGGTHVRSLSELVAVNVLSVTLKKGVLSVRYDLN</sequence>
<proteinExistence type="predicted"/>
<dbReference type="InterPro" id="IPR009000">
    <property type="entry name" value="Transl_B-barrel_sf"/>
</dbReference>
<dbReference type="EMBL" id="FNUD01000002">
    <property type="protein sequence ID" value="SEE76389.1"/>
    <property type="molecule type" value="Genomic_DNA"/>
</dbReference>
<evidence type="ECO:0000313" key="2">
    <source>
        <dbReference type="Proteomes" id="UP000183613"/>
    </source>
</evidence>
<dbReference type="Proteomes" id="UP000183613">
    <property type="component" value="Unassembled WGS sequence"/>
</dbReference>
<dbReference type="GO" id="GO:0000166">
    <property type="term" value="F:nucleotide binding"/>
    <property type="evidence" value="ECO:0007669"/>
    <property type="project" value="InterPro"/>
</dbReference>
<dbReference type="PATRIC" id="fig|882211.3.peg.969"/>
<name>A0A0J6GI69_PSEDM</name>
<dbReference type="PANTHER" id="PTHR43462:SF2">
    <property type="entry name" value="THREONYL AND ALANYL TRNA SYNTHETASE SECOND ADDITIONAL DOMAIN-CONTAINING PROTEIN"/>
    <property type="match status" value="1"/>
</dbReference>
<reference evidence="1" key="1">
    <citation type="submission" date="2016-10" db="EMBL/GenBank/DDBJ databases">
        <authorList>
            <person name="Varghese N."/>
            <person name="Submissions S."/>
        </authorList>
    </citation>
    <scope>NUCLEOTIDE SEQUENCE [LARGE SCALE GENOMIC DNA]</scope>
    <source>
        <strain evidence="1">LMG 25555</strain>
    </source>
</reference>
<keyword evidence="2" id="KW-1185">Reference proteome</keyword>
<evidence type="ECO:0000313" key="1">
    <source>
        <dbReference type="EMBL" id="SEE76389.1"/>
    </source>
</evidence>
<dbReference type="OrthoDB" id="9812949at2"/>
<dbReference type="PANTHER" id="PTHR43462">
    <property type="entry name" value="ALANYL-TRNA EDITING PROTEIN"/>
    <property type="match status" value="1"/>
</dbReference>
<accession>A0A0J6GI69</accession>
<dbReference type="AlphaFoldDB" id="A0A0J6GI69"/>
<comment type="caution">
    <text evidence="1">The sequence shown here is derived from an EMBL/GenBank/DDBJ whole genome shotgun (WGS) entry which is preliminary data.</text>
</comment>